<dbReference type="InterPro" id="IPR029071">
    <property type="entry name" value="Ubiquitin-like_domsf"/>
</dbReference>
<dbReference type="PRINTS" id="PR00348">
    <property type="entry name" value="UBIQUITIN"/>
</dbReference>
<dbReference type="EMBL" id="JAAPAO010000537">
    <property type="protein sequence ID" value="KAF4657525.1"/>
    <property type="molecule type" value="Genomic_DNA"/>
</dbReference>
<feature type="domain" description="Ubiquitin-like" evidence="1">
    <location>
        <begin position="4"/>
        <end position="79"/>
    </location>
</feature>
<keyword evidence="3" id="KW-1185">Reference proteome</keyword>
<sequence length="187" mass="20891">MPAFFLLTENLARETISVDVGVADSIGDVKVKVEEKSGILAENQTLKIGDNKLEDSHNLNEYNINKMSTVHAVLRVLGSIEILVRNVNGKTFGIKVDAADTIETVKDKIFEKEGIPVKEQQFIFSGQDNVDDAALRRYIEKESTRHVFLRLIGVGRIYVDRVDHPSSPLVMEVDPSWAVKNITQLVT</sequence>
<dbReference type="InterPro" id="IPR050158">
    <property type="entry name" value="Ubiquitin_ubiquitin-like"/>
</dbReference>
<evidence type="ECO:0000259" key="1">
    <source>
        <dbReference type="PROSITE" id="PS50053"/>
    </source>
</evidence>
<feature type="domain" description="Ubiquitin-like" evidence="1">
    <location>
        <begin position="80"/>
        <end position="138"/>
    </location>
</feature>
<feature type="non-terminal residue" evidence="2">
    <location>
        <position position="187"/>
    </location>
</feature>
<organism evidence="2 3">
    <name type="scientific">Perkinsus chesapeaki</name>
    <name type="common">Clam parasite</name>
    <name type="synonym">Perkinsus andrewsi</name>
    <dbReference type="NCBI Taxonomy" id="330153"/>
    <lineage>
        <taxon>Eukaryota</taxon>
        <taxon>Sar</taxon>
        <taxon>Alveolata</taxon>
        <taxon>Perkinsozoa</taxon>
        <taxon>Perkinsea</taxon>
        <taxon>Perkinsida</taxon>
        <taxon>Perkinsidae</taxon>
        <taxon>Perkinsus</taxon>
    </lineage>
</organism>
<dbReference type="PROSITE" id="PS50053">
    <property type="entry name" value="UBIQUITIN_2"/>
    <property type="match status" value="2"/>
</dbReference>
<dbReference type="InterPro" id="IPR000626">
    <property type="entry name" value="Ubiquitin-like_dom"/>
</dbReference>
<protein>
    <recommendedName>
        <fullName evidence="1">Ubiquitin-like domain-containing protein</fullName>
    </recommendedName>
</protein>
<accession>A0A7J6LE64</accession>
<proteinExistence type="predicted"/>
<evidence type="ECO:0000313" key="2">
    <source>
        <dbReference type="EMBL" id="KAF4657525.1"/>
    </source>
</evidence>
<dbReference type="PANTHER" id="PTHR10666">
    <property type="entry name" value="UBIQUITIN"/>
    <property type="match status" value="1"/>
</dbReference>
<name>A0A7J6LE64_PERCH</name>
<reference evidence="2 3" key="1">
    <citation type="submission" date="2020-04" db="EMBL/GenBank/DDBJ databases">
        <title>Perkinsus chesapeaki whole genome sequence.</title>
        <authorList>
            <person name="Bogema D.R."/>
        </authorList>
    </citation>
    <scope>NUCLEOTIDE SEQUENCE [LARGE SCALE GENOMIC DNA]</scope>
    <source>
        <strain evidence="2">ATCC PRA-425</strain>
    </source>
</reference>
<dbReference type="InterPro" id="IPR019956">
    <property type="entry name" value="Ubiquitin_dom"/>
</dbReference>
<dbReference type="SMART" id="SM00213">
    <property type="entry name" value="UBQ"/>
    <property type="match status" value="2"/>
</dbReference>
<evidence type="ECO:0000313" key="3">
    <source>
        <dbReference type="Proteomes" id="UP000591131"/>
    </source>
</evidence>
<dbReference type="Proteomes" id="UP000591131">
    <property type="component" value="Unassembled WGS sequence"/>
</dbReference>
<dbReference type="Gene3D" id="3.10.20.90">
    <property type="entry name" value="Phosphatidylinositol 3-kinase Catalytic Subunit, Chain A, domain 1"/>
    <property type="match status" value="2"/>
</dbReference>
<dbReference type="SUPFAM" id="SSF54236">
    <property type="entry name" value="Ubiquitin-like"/>
    <property type="match status" value="2"/>
</dbReference>
<dbReference type="AlphaFoldDB" id="A0A7J6LE64"/>
<gene>
    <name evidence="2" type="ORF">FOL47_008407</name>
</gene>
<dbReference type="OrthoDB" id="428577at2759"/>
<comment type="caution">
    <text evidence="2">The sequence shown here is derived from an EMBL/GenBank/DDBJ whole genome shotgun (WGS) entry which is preliminary data.</text>
</comment>
<dbReference type="Pfam" id="PF00240">
    <property type="entry name" value="ubiquitin"/>
    <property type="match status" value="2"/>
</dbReference>